<dbReference type="EMBL" id="JAXARY010000030">
    <property type="protein sequence ID" value="MDX8130020.1"/>
    <property type="molecule type" value="Genomic_DNA"/>
</dbReference>
<dbReference type="Gene3D" id="3.40.50.720">
    <property type="entry name" value="NAD(P)-binding Rossmann-like Domain"/>
    <property type="match status" value="1"/>
</dbReference>
<dbReference type="PANTHER" id="PTHR30388:SF6">
    <property type="entry name" value="XANTHINE DEHYDROGENASE SUBUNIT A-RELATED"/>
    <property type="match status" value="1"/>
</dbReference>
<dbReference type="Pfam" id="PF13478">
    <property type="entry name" value="XdhC_C"/>
    <property type="match status" value="1"/>
</dbReference>
<evidence type="ECO:0000259" key="1">
    <source>
        <dbReference type="Pfam" id="PF02625"/>
    </source>
</evidence>
<evidence type="ECO:0000313" key="4">
    <source>
        <dbReference type="Proteomes" id="UP001284537"/>
    </source>
</evidence>
<feature type="domain" description="XdhC- CoxI" evidence="1">
    <location>
        <begin position="16"/>
        <end position="82"/>
    </location>
</feature>
<dbReference type="InterPro" id="IPR027051">
    <property type="entry name" value="XdhC_Rossmann_dom"/>
</dbReference>
<comment type="caution">
    <text evidence="3">The sequence shown here is derived from an EMBL/GenBank/DDBJ whole genome shotgun (WGS) entry which is preliminary data.</text>
</comment>
<dbReference type="Proteomes" id="UP001284537">
    <property type="component" value="Unassembled WGS sequence"/>
</dbReference>
<sequence>MVNNINHLLEAYRQLQRDQQDSVLATIIETFGSTYQKAGARMLITQTGELVGLLGGGCFERDLVEQAGSVFETGDAKTLFYDMPSGEDAIWGLGLGCNGAVRVFLQLLEAEQDFSPLKQLVEAAEAQAHGVLVTVFDSAHADFPSGRSQFLPAAIVGEQPILSSAPFPFATAALQTALQQKPRIETHPLDGLDIKVFYDPVQPPWQLLIFGAGADAIPLVNYAKSLGWRVTLVDHRPAHIKPERFPLADQLLHLTPEQVAAQLDLNRFNAIMLMTHNVEYDQRYLQAIVHCRVPFIGLLGPAHRKQRLLQSLGDDAALIAERVFGPVGLDIGAQTPEEIALSIVAGIQAQLNGRSGLQLGYDVVAIKHECSHSQAQSIR</sequence>
<gene>
    <name evidence="3" type="ORF">QLH52_22200</name>
</gene>
<name>A0ABU4UKT6_9GAMM</name>
<dbReference type="Pfam" id="PF02625">
    <property type="entry name" value="XdhC_CoxI"/>
    <property type="match status" value="1"/>
</dbReference>
<protein>
    <submittedName>
        <fullName evidence="3">XdhC family protein</fullName>
    </submittedName>
</protein>
<organism evidence="3 4">
    <name type="scientific">Methylomonas defluvii</name>
    <dbReference type="NCBI Taxonomy" id="3045149"/>
    <lineage>
        <taxon>Bacteria</taxon>
        <taxon>Pseudomonadati</taxon>
        <taxon>Pseudomonadota</taxon>
        <taxon>Gammaproteobacteria</taxon>
        <taxon>Methylococcales</taxon>
        <taxon>Methylococcaceae</taxon>
        <taxon>Methylomonas</taxon>
    </lineage>
</organism>
<dbReference type="RefSeq" id="WP_319962986.1">
    <property type="nucleotide sequence ID" value="NZ_JAXARY010000030.1"/>
</dbReference>
<dbReference type="InterPro" id="IPR003777">
    <property type="entry name" value="XdhC_CoxI"/>
</dbReference>
<accession>A0ABU4UKT6</accession>
<evidence type="ECO:0000259" key="2">
    <source>
        <dbReference type="Pfam" id="PF13478"/>
    </source>
</evidence>
<dbReference type="PANTHER" id="PTHR30388">
    <property type="entry name" value="ALDEHYDE OXIDOREDUCTASE MOLYBDENUM COFACTOR ASSEMBLY PROTEIN"/>
    <property type="match status" value="1"/>
</dbReference>
<keyword evidence="4" id="KW-1185">Reference proteome</keyword>
<dbReference type="InterPro" id="IPR052698">
    <property type="entry name" value="MoCofactor_Util/Proc"/>
</dbReference>
<evidence type="ECO:0000313" key="3">
    <source>
        <dbReference type="EMBL" id="MDX8130020.1"/>
    </source>
</evidence>
<proteinExistence type="predicted"/>
<feature type="domain" description="XdhC Rossmann" evidence="2">
    <location>
        <begin position="207"/>
        <end position="347"/>
    </location>
</feature>
<reference evidence="3 4" key="1">
    <citation type="submission" date="2023-11" db="EMBL/GenBank/DDBJ databases">
        <authorList>
            <person name="Ouyang M.-Y."/>
        </authorList>
    </citation>
    <scope>NUCLEOTIDE SEQUENCE [LARGE SCALE GENOMIC DNA]</scope>
    <source>
        <strain evidence="3 4">OY6</strain>
    </source>
</reference>